<evidence type="ECO:0000313" key="2">
    <source>
        <dbReference type="Proteomes" id="UP001252875"/>
    </source>
</evidence>
<dbReference type="EMBL" id="JARPYI010000006">
    <property type="protein sequence ID" value="MDT2600386.1"/>
    <property type="molecule type" value="Genomic_DNA"/>
</dbReference>
<sequence>MELEEFTKGLTEKELQVFFEDWEGYKKKREHLLKNKPKKSIDLSHLTKEQIDKFSKEEN</sequence>
<gene>
    <name evidence="1" type="ORF">P7D85_11420</name>
</gene>
<dbReference type="RefSeq" id="WP_311822656.1">
    <property type="nucleotide sequence ID" value="NZ_JARPYF010000006.1"/>
</dbReference>
<reference evidence="1 2" key="1">
    <citation type="submission" date="2023-03" db="EMBL/GenBank/DDBJ databases">
        <authorList>
            <person name="Shen W."/>
            <person name="Cai J."/>
        </authorList>
    </citation>
    <scope>NUCLEOTIDE SEQUENCE [LARGE SCALE GENOMIC DNA]</scope>
    <source>
        <strain evidence="1 2">D6-4</strain>
    </source>
</reference>
<evidence type="ECO:0000313" key="1">
    <source>
        <dbReference type="EMBL" id="MDT2600386.1"/>
    </source>
</evidence>
<organism evidence="1 2">
    <name type="scientific">Enterococcus hulanensis</name>
    <dbReference type="NCBI Taxonomy" id="2559929"/>
    <lineage>
        <taxon>Bacteria</taxon>
        <taxon>Bacillati</taxon>
        <taxon>Bacillota</taxon>
        <taxon>Bacilli</taxon>
        <taxon>Lactobacillales</taxon>
        <taxon>Enterococcaceae</taxon>
        <taxon>Enterococcus</taxon>
    </lineage>
</organism>
<accession>A0ABU3EZT8</accession>
<name>A0ABU3EZT8_9ENTE</name>
<proteinExistence type="predicted"/>
<protein>
    <submittedName>
        <fullName evidence="1">Uncharacterized protein</fullName>
    </submittedName>
</protein>
<comment type="caution">
    <text evidence="1">The sequence shown here is derived from an EMBL/GenBank/DDBJ whole genome shotgun (WGS) entry which is preliminary data.</text>
</comment>
<dbReference type="Proteomes" id="UP001252875">
    <property type="component" value="Unassembled WGS sequence"/>
</dbReference>
<keyword evidence="2" id="KW-1185">Reference proteome</keyword>